<dbReference type="InterPro" id="IPR002192">
    <property type="entry name" value="PPDK_AMP/ATP-bd"/>
</dbReference>
<dbReference type="Proteomes" id="UP000500857">
    <property type="component" value="Chromosome"/>
</dbReference>
<keyword evidence="1" id="KW-1003">Cell membrane</keyword>
<keyword evidence="7 10" id="KW-0472">Membrane</keyword>
<dbReference type="InterPro" id="IPR008279">
    <property type="entry name" value="PEP-util_enz_mobile_dom"/>
</dbReference>
<dbReference type="SUPFAM" id="SSF52009">
    <property type="entry name" value="Phosphohistidine domain"/>
    <property type="match status" value="1"/>
</dbReference>
<keyword evidence="13" id="KW-0670">Pyruvate</keyword>
<keyword evidence="8" id="KW-0594">Phospholipid biosynthesis</keyword>
<dbReference type="Pfam" id="PF02660">
    <property type="entry name" value="G3P_acyltransf"/>
    <property type="match status" value="1"/>
</dbReference>
<name>A0A6H1TXV4_9CYAN</name>
<keyword evidence="6" id="KW-0443">Lipid metabolism</keyword>
<organism evidence="13 14">
    <name type="scientific">Oxynema aestuarii AP17</name>
    <dbReference type="NCBI Taxonomy" id="2064643"/>
    <lineage>
        <taxon>Bacteria</taxon>
        <taxon>Bacillati</taxon>
        <taxon>Cyanobacteriota</taxon>
        <taxon>Cyanophyceae</taxon>
        <taxon>Oscillatoriophycideae</taxon>
        <taxon>Oscillatoriales</taxon>
        <taxon>Oscillatoriaceae</taxon>
        <taxon>Oxynema</taxon>
        <taxon>Oxynema aestuarii</taxon>
    </lineage>
</organism>
<feature type="domain" description="Pyruvate phosphate dikinase AMP/ATP-binding" evidence="12">
    <location>
        <begin position="263"/>
        <end position="455"/>
    </location>
</feature>
<proteinExistence type="predicted"/>
<keyword evidence="2" id="KW-0444">Lipid biosynthesis</keyword>
<dbReference type="GO" id="GO:0005524">
    <property type="term" value="F:ATP binding"/>
    <property type="evidence" value="ECO:0007669"/>
    <property type="project" value="InterPro"/>
</dbReference>
<feature type="transmembrane region" description="Helical" evidence="10">
    <location>
        <begin position="121"/>
        <end position="137"/>
    </location>
</feature>
<evidence type="ECO:0000256" key="3">
    <source>
        <dbReference type="ARBA" id="ARBA00022679"/>
    </source>
</evidence>
<dbReference type="SUPFAM" id="SSF56059">
    <property type="entry name" value="Glutathione synthetase ATP-binding domain-like"/>
    <property type="match status" value="1"/>
</dbReference>
<protein>
    <submittedName>
        <fullName evidence="13">Pyruvate phosphate dikinase PEP/pyruvate-binding protein</fullName>
    </submittedName>
</protein>
<dbReference type="Pfam" id="PF01326">
    <property type="entry name" value="PPDK_N"/>
    <property type="match status" value="1"/>
</dbReference>
<dbReference type="KEGG" id="oxy:HCG48_10575"/>
<dbReference type="GO" id="GO:0005886">
    <property type="term" value="C:plasma membrane"/>
    <property type="evidence" value="ECO:0007669"/>
    <property type="project" value="InterPro"/>
</dbReference>
<evidence type="ECO:0000259" key="11">
    <source>
        <dbReference type="Pfam" id="PF00391"/>
    </source>
</evidence>
<evidence type="ECO:0000256" key="4">
    <source>
        <dbReference type="ARBA" id="ARBA00022692"/>
    </source>
</evidence>
<evidence type="ECO:0000256" key="2">
    <source>
        <dbReference type="ARBA" id="ARBA00022516"/>
    </source>
</evidence>
<dbReference type="GO" id="GO:0043772">
    <property type="term" value="F:acyl-phosphate glycerol-3-phosphate acyltransferase activity"/>
    <property type="evidence" value="ECO:0007669"/>
    <property type="project" value="InterPro"/>
</dbReference>
<keyword evidence="9" id="KW-1208">Phospholipid metabolism</keyword>
<evidence type="ECO:0000256" key="6">
    <source>
        <dbReference type="ARBA" id="ARBA00023098"/>
    </source>
</evidence>
<feature type="transmembrane region" description="Helical" evidence="10">
    <location>
        <begin position="6"/>
        <end position="29"/>
    </location>
</feature>
<dbReference type="Pfam" id="PF00391">
    <property type="entry name" value="PEP-utilizers"/>
    <property type="match status" value="1"/>
</dbReference>
<dbReference type="Gene3D" id="3.30.470.20">
    <property type="entry name" value="ATP-grasp fold, B domain"/>
    <property type="match status" value="2"/>
</dbReference>
<evidence type="ECO:0000256" key="8">
    <source>
        <dbReference type="ARBA" id="ARBA00023209"/>
    </source>
</evidence>
<keyword evidence="14" id="KW-1185">Reference proteome</keyword>
<dbReference type="EMBL" id="CP051167">
    <property type="protein sequence ID" value="QIZ70977.1"/>
    <property type="molecule type" value="Genomic_DNA"/>
</dbReference>
<dbReference type="GO" id="GO:0008654">
    <property type="term" value="P:phospholipid biosynthetic process"/>
    <property type="evidence" value="ECO:0007669"/>
    <property type="project" value="UniProtKB-KW"/>
</dbReference>
<feature type="transmembrane region" description="Helical" evidence="10">
    <location>
        <begin position="149"/>
        <end position="180"/>
    </location>
</feature>
<feature type="domain" description="PEP-utilising enzyme mobile" evidence="11">
    <location>
        <begin position="920"/>
        <end position="990"/>
    </location>
</feature>
<evidence type="ECO:0000256" key="1">
    <source>
        <dbReference type="ARBA" id="ARBA00022475"/>
    </source>
</evidence>
<dbReference type="Gene3D" id="3.30.1490.20">
    <property type="entry name" value="ATP-grasp fold, A domain"/>
    <property type="match status" value="1"/>
</dbReference>
<dbReference type="InterPro" id="IPR051549">
    <property type="entry name" value="PEP_Utilizing_Enz"/>
</dbReference>
<keyword evidence="4 10" id="KW-0812">Transmembrane</keyword>
<keyword evidence="3" id="KW-0808">Transferase</keyword>
<dbReference type="InterPro" id="IPR036637">
    <property type="entry name" value="Phosphohistidine_dom_sf"/>
</dbReference>
<dbReference type="GO" id="GO:0016301">
    <property type="term" value="F:kinase activity"/>
    <property type="evidence" value="ECO:0007669"/>
    <property type="project" value="UniProtKB-KW"/>
</dbReference>
<reference evidence="13 14" key="1">
    <citation type="submission" date="2020-04" db="EMBL/GenBank/DDBJ databases">
        <authorList>
            <person name="Basu S."/>
            <person name="Maruthanayagam V."/>
            <person name="Chakraborty S."/>
            <person name="Pramanik A."/>
            <person name="Mukherjee J."/>
            <person name="Brink B."/>
        </authorList>
    </citation>
    <scope>NUCLEOTIDE SEQUENCE [LARGE SCALE GENOMIC DNA]</scope>
    <source>
        <strain evidence="13 14">AP17</strain>
    </source>
</reference>
<evidence type="ECO:0000256" key="5">
    <source>
        <dbReference type="ARBA" id="ARBA00022989"/>
    </source>
</evidence>
<dbReference type="SMART" id="SM01207">
    <property type="entry name" value="G3P_acyltransf"/>
    <property type="match status" value="1"/>
</dbReference>
<dbReference type="AlphaFoldDB" id="A0A6H1TXV4"/>
<dbReference type="PANTHER" id="PTHR43615:SF1">
    <property type="entry name" value="PPDK_N DOMAIN-CONTAINING PROTEIN"/>
    <property type="match status" value="1"/>
</dbReference>
<sequence>MTLTQVWGALLIFTVCPLLGGLPLIRWLVRAVSGQDLKTVGTGNIGVSAAFYHGGRVAGILAVLSEAAKGMAVVWLARQFFPGDPEWELIALLALVMGRYWMGQGAGTTNVVWGFLVHDPIAWGCIVLMGGVSFTLFRQREQGRTLVLILMPLVTLLLHASDGPRIGAAIALSLLLYWIYRKMPDDLDLPVGDSHQESEKLFRFFRGDRAIVSLDQTLDPTKVGAKAAHLSQLKRWGYPVPPGWVLPPGDDRAALISFLEVSPQHPLVVRSSAIGEDSEIASAAGQYATVTGVTSKAELQGAIAACLASYDRASAAQYRRDRHLREDAMAVLIQPQIRGVFSGVAFSRDPLERQGDWVAIEALPGECSRVVSGRYTPERYRVEISADRVDPQASPYLPSDLNLAVVGSGNIPAIVLEQVAYLARHLENRYHGIPQDVEWTYDGDRLWILQTRPIPTLLPIWTRRIAAEVIPGAIRPLTWSINRPLTCRVWGEIFTVVLGDRAQDLDFEQTATLQDFHAYFNATLLGEIFRRMGLPPESLEFLTRGAKFSKPPWQSTLRNLPGLLRLLGRELALLQDFQQAYFRRLTPALNDLRRTRELADRDPGSRESRLSEPAALLDRADTLLELLEQTTYYSILVPLSVALRQTLLGVSDSELDYSKTPEVAAVRSLQELATATRLMIPDLEDLSLPGEIGDCSQLFAVLAEMPDGQTVFEQFDQFLDRYGYLSDVATDIAVPTWREDPRPVRALFSQMLFQEPPAAPPPKSQGIKAQILQRRINVKARVSEVYSKLLAELRWTFVTLERLWIDRGELKAPGDLFFLELAEIRAWIDEPTSQRGDLFRDLIAARQDAYQATLERLAIGATGDRASVPNVVYGNDPVTFFRPSGDRPSRQQWQGIGVSPGQVEGRVKILRSLQGTGAIDRDTILVVPYTDSGWTAVLARAGGLIAEVGGQLSHGAIVAREYRIPAVMDVTDATNFLQDGQRVRLDGRRGIVEIL</sequence>
<gene>
    <name evidence="13" type="ORF">HCG48_10575</name>
</gene>
<evidence type="ECO:0000256" key="10">
    <source>
        <dbReference type="SAM" id="Phobius"/>
    </source>
</evidence>
<evidence type="ECO:0000313" key="14">
    <source>
        <dbReference type="Proteomes" id="UP000500857"/>
    </source>
</evidence>
<evidence type="ECO:0000256" key="9">
    <source>
        <dbReference type="ARBA" id="ARBA00023264"/>
    </source>
</evidence>
<keyword evidence="5 10" id="KW-1133">Transmembrane helix</keyword>
<dbReference type="Gene3D" id="3.50.30.10">
    <property type="entry name" value="Phosphohistidine domain"/>
    <property type="match status" value="1"/>
</dbReference>
<evidence type="ECO:0000313" key="13">
    <source>
        <dbReference type="EMBL" id="QIZ70977.1"/>
    </source>
</evidence>
<evidence type="ECO:0000256" key="7">
    <source>
        <dbReference type="ARBA" id="ARBA00023136"/>
    </source>
</evidence>
<keyword evidence="13" id="KW-0418">Kinase</keyword>
<accession>A0A6H1TXV4</accession>
<dbReference type="RefSeq" id="WP_168569132.1">
    <property type="nucleotide sequence ID" value="NZ_CP051167.1"/>
</dbReference>
<dbReference type="InterPro" id="IPR013815">
    <property type="entry name" value="ATP_grasp_subdomain_1"/>
</dbReference>
<dbReference type="PANTHER" id="PTHR43615">
    <property type="entry name" value="PHOSPHOENOLPYRUVATE SYNTHASE-RELATED"/>
    <property type="match status" value="1"/>
</dbReference>
<evidence type="ECO:0000259" key="12">
    <source>
        <dbReference type="Pfam" id="PF01326"/>
    </source>
</evidence>
<dbReference type="InterPro" id="IPR003811">
    <property type="entry name" value="G3P_acylTferase_PlsY"/>
</dbReference>